<accession>A0A1G7NFG8</accession>
<organism evidence="2 3">
    <name type="scientific">Terriglobus roseus</name>
    <dbReference type="NCBI Taxonomy" id="392734"/>
    <lineage>
        <taxon>Bacteria</taxon>
        <taxon>Pseudomonadati</taxon>
        <taxon>Acidobacteriota</taxon>
        <taxon>Terriglobia</taxon>
        <taxon>Terriglobales</taxon>
        <taxon>Acidobacteriaceae</taxon>
        <taxon>Terriglobus</taxon>
    </lineage>
</organism>
<dbReference type="OrthoDB" id="7167803at2"/>
<dbReference type="GO" id="GO:0005975">
    <property type="term" value="P:carbohydrate metabolic process"/>
    <property type="evidence" value="ECO:0007669"/>
    <property type="project" value="UniProtKB-ARBA"/>
</dbReference>
<protein>
    <recommendedName>
        <fullName evidence="4">Glycosyl hydrolase family 67 N-terminus</fullName>
    </recommendedName>
</protein>
<reference evidence="2 3" key="1">
    <citation type="submission" date="2016-10" db="EMBL/GenBank/DDBJ databases">
        <authorList>
            <person name="de Groot N.N."/>
        </authorList>
    </citation>
    <scope>NUCLEOTIDE SEQUENCE [LARGE SCALE GENOMIC DNA]</scope>
    <source>
        <strain evidence="2 3">GAS232</strain>
    </source>
</reference>
<dbReference type="RefSeq" id="WP_083345959.1">
    <property type="nucleotide sequence ID" value="NZ_LT629690.1"/>
</dbReference>
<dbReference type="Proteomes" id="UP000182427">
    <property type="component" value="Chromosome I"/>
</dbReference>
<evidence type="ECO:0000256" key="1">
    <source>
        <dbReference type="ARBA" id="ARBA00022801"/>
    </source>
</evidence>
<name>A0A1G7NFG8_9BACT</name>
<dbReference type="GO" id="GO:0016787">
    <property type="term" value="F:hydrolase activity"/>
    <property type="evidence" value="ECO:0007669"/>
    <property type="project" value="UniProtKB-KW"/>
</dbReference>
<proteinExistence type="predicted"/>
<dbReference type="EMBL" id="LT629690">
    <property type="protein sequence ID" value="SDF72712.1"/>
    <property type="molecule type" value="Genomic_DNA"/>
</dbReference>
<evidence type="ECO:0000313" key="2">
    <source>
        <dbReference type="EMBL" id="SDF72712.1"/>
    </source>
</evidence>
<dbReference type="SUPFAM" id="SSF55545">
    <property type="entry name" value="beta-N-acetylhexosaminidase-like domain"/>
    <property type="match status" value="1"/>
</dbReference>
<sequence length="836" mass="93059">MKRRTFLQGTAASLAVSCISGSRALYALESNLTDLSHCTVIIPSSPSKREVVAADMVVDEIMKRCGVTWNRGSTAPAGTVKIYLGTRANWHALGSAVSSIAAKATKLPAESYAIATGNEGGNPWIAVCGSDERGLIFGAGRMLRSLRLMRRAVSGDLKAMNLTSSPHYSVRGHQLGFRPKTNAYDAFTVEMWDQYIRELAIFGTNTVELLPPITDDDADSPHFAIPPQQMMIEMSRICDKYDLDVSVWYPAMAKNYGDAQTVDAEVRNWAEVLHYLPRVDVVFVPGGDPGHTEPKYMLALLEKQKASLRKTHPKLQMWMSPQSFNAEWLADFLKLAADPQTQSWLDGIVFGPQNRSSISELRKSLPAKYPIRFYPDITHSIESQYSINNWDIAYVVTEGREIINPRPEIEAAILRSMLKDTVGFVSYSEGVNDDVNKFVWSLVSWDPKMSATEAVRDFGNYIIGARDGSAYAQGLLDLEHNWEGRLATNELVDVTLQKFLSIERNASPFLLQNWRWQQALFRACCDAYVRRRLLFESGELARAQSVLERIEDFGFASVPWGTGGKPEPMPANGIDPQNLVDEAIEILRKAAVVQIAPALRTRISELGYALFQSIHQQLAVERLQGEGVERGAPLDTIDHPVTDAPYFLKRLKALSSIEVQEEKIGAIRALLNRTNPGPGGFYDELGNITNRPHLVIENVEGDFDFRRSTHVGTNYPDRFGADEPMAWKHWAESLYEEPLKMRYTGLDPNVEYSLQVVISGDSKNVKTKLVANESTEIHPMQLRPWPPAPQTFALPKSATASGELLLTWTREAGLGGNGRGCQVAEVMLKPVIKKEA</sequence>
<keyword evidence="1" id="KW-0378">Hydrolase</keyword>
<dbReference type="PROSITE" id="PS51257">
    <property type="entry name" value="PROKAR_LIPOPROTEIN"/>
    <property type="match status" value="1"/>
</dbReference>
<evidence type="ECO:0000313" key="3">
    <source>
        <dbReference type="Proteomes" id="UP000182427"/>
    </source>
</evidence>
<keyword evidence="3" id="KW-1185">Reference proteome</keyword>
<dbReference type="Gene3D" id="3.30.379.10">
    <property type="entry name" value="Chitobiase/beta-hexosaminidase domain 2-like"/>
    <property type="match status" value="1"/>
</dbReference>
<evidence type="ECO:0008006" key="4">
    <source>
        <dbReference type="Google" id="ProtNLM"/>
    </source>
</evidence>
<dbReference type="InterPro" id="IPR029018">
    <property type="entry name" value="Hex-like_dom2"/>
</dbReference>
<gene>
    <name evidence="2" type="ORF">SAMN05444167_3126</name>
</gene>
<dbReference type="AlphaFoldDB" id="A0A1G7NFG8"/>